<dbReference type="Pfam" id="PF00440">
    <property type="entry name" value="TetR_N"/>
    <property type="match status" value="1"/>
</dbReference>
<dbReference type="Pfam" id="PF17932">
    <property type="entry name" value="TetR_C_24"/>
    <property type="match status" value="1"/>
</dbReference>
<dbReference type="EMBL" id="FORF01000008">
    <property type="protein sequence ID" value="SFI94227.1"/>
    <property type="molecule type" value="Genomic_DNA"/>
</dbReference>
<dbReference type="InterPro" id="IPR036271">
    <property type="entry name" value="Tet_transcr_reg_TetR-rel_C_sf"/>
</dbReference>
<keyword evidence="1 2" id="KW-0238">DNA-binding</keyword>
<reference evidence="5" key="1">
    <citation type="submission" date="2016-10" db="EMBL/GenBank/DDBJ databases">
        <authorList>
            <person name="Varghese N."/>
            <person name="Submissions S."/>
        </authorList>
    </citation>
    <scope>NUCLEOTIDE SEQUENCE [LARGE SCALE GENOMIC DNA]</scope>
    <source>
        <strain evidence="5">DSM 21857</strain>
    </source>
</reference>
<evidence type="ECO:0000256" key="2">
    <source>
        <dbReference type="PROSITE-ProRule" id="PRU00335"/>
    </source>
</evidence>
<dbReference type="InterPro" id="IPR041490">
    <property type="entry name" value="KstR2_TetR_C"/>
</dbReference>
<dbReference type="OrthoDB" id="9779746at2"/>
<dbReference type="InterPro" id="IPR050109">
    <property type="entry name" value="HTH-type_TetR-like_transc_reg"/>
</dbReference>
<dbReference type="SUPFAM" id="SSF46689">
    <property type="entry name" value="Homeodomain-like"/>
    <property type="match status" value="1"/>
</dbReference>
<dbReference type="AlphaFoldDB" id="A0A1I3MBC5"/>
<evidence type="ECO:0000313" key="4">
    <source>
        <dbReference type="EMBL" id="SFI94227.1"/>
    </source>
</evidence>
<sequence>MARSRAKDHDEKRGAILRQAAIVFARDGYDRASMARLAAECGVSKALLYHYYTSKEALLFDILQSHLAELVDVVEEADDPALDPHKRLERLVVALLEAYRDADDQHQVQLASLSLLPEAEQQELKSLERRLVAIFSQAIRDVEPALFEDKALLKPVTMSLFGMLNWVYMWFRDGGALSREGYGKLATRLLVGGLRELAR</sequence>
<dbReference type="RefSeq" id="WP_091521045.1">
    <property type="nucleotide sequence ID" value="NZ_FORF01000008.1"/>
</dbReference>
<gene>
    <name evidence="4" type="ORF">SAMN03080618_01741</name>
</gene>
<dbReference type="InterPro" id="IPR001647">
    <property type="entry name" value="HTH_TetR"/>
</dbReference>
<keyword evidence="5" id="KW-1185">Reference proteome</keyword>
<dbReference type="GO" id="GO:0000976">
    <property type="term" value="F:transcription cis-regulatory region binding"/>
    <property type="evidence" value="ECO:0007669"/>
    <property type="project" value="TreeGrafter"/>
</dbReference>
<evidence type="ECO:0000259" key="3">
    <source>
        <dbReference type="PROSITE" id="PS50977"/>
    </source>
</evidence>
<dbReference type="PROSITE" id="PS50977">
    <property type="entry name" value="HTH_TETR_2"/>
    <property type="match status" value="1"/>
</dbReference>
<dbReference type="InterPro" id="IPR009057">
    <property type="entry name" value="Homeodomain-like_sf"/>
</dbReference>
<dbReference type="GO" id="GO:0003700">
    <property type="term" value="F:DNA-binding transcription factor activity"/>
    <property type="evidence" value="ECO:0007669"/>
    <property type="project" value="TreeGrafter"/>
</dbReference>
<dbReference type="PANTHER" id="PTHR30055:SF226">
    <property type="entry name" value="HTH-TYPE TRANSCRIPTIONAL REGULATOR PKSA"/>
    <property type="match status" value="1"/>
</dbReference>
<feature type="DNA-binding region" description="H-T-H motif" evidence="2">
    <location>
        <begin position="33"/>
        <end position="52"/>
    </location>
</feature>
<name>A0A1I3MBC5_9HYPH</name>
<evidence type="ECO:0000313" key="5">
    <source>
        <dbReference type="Proteomes" id="UP000242763"/>
    </source>
</evidence>
<dbReference type="Proteomes" id="UP000242763">
    <property type="component" value="Unassembled WGS sequence"/>
</dbReference>
<dbReference type="STRING" id="1121003.SAMN03080618_01741"/>
<dbReference type="PANTHER" id="PTHR30055">
    <property type="entry name" value="HTH-TYPE TRANSCRIPTIONAL REGULATOR RUTR"/>
    <property type="match status" value="1"/>
</dbReference>
<feature type="domain" description="HTH tetR-type" evidence="3">
    <location>
        <begin position="10"/>
        <end position="70"/>
    </location>
</feature>
<dbReference type="Gene3D" id="1.10.10.60">
    <property type="entry name" value="Homeodomain-like"/>
    <property type="match status" value="1"/>
</dbReference>
<protein>
    <submittedName>
        <fullName evidence="4">Transcriptional regulator, TetR family</fullName>
    </submittedName>
</protein>
<dbReference type="Gene3D" id="1.10.357.10">
    <property type="entry name" value="Tetracycline Repressor, domain 2"/>
    <property type="match status" value="1"/>
</dbReference>
<evidence type="ECO:0000256" key="1">
    <source>
        <dbReference type="ARBA" id="ARBA00023125"/>
    </source>
</evidence>
<dbReference type="PRINTS" id="PR00455">
    <property type="entry name" value="HTHTETR"/>
</dbReference>
<organism evidence="4 5">
    <name type="scientific">Aquamicrobium aerolatum DSM 21857</name>
    <dbReference type="NCBI Taxonomy" id="1121003"/>
    <lineage>
        <taxon>Bacteria</taxon>
        <taxon>Pseudomonadati</taxon>
        <taxon>Pseudomonadota</taxon>
        <taxon>Alphaproteobacteria</taxon>
        <taxon>Hyphomicrobiales</taxon>
        <taxon>Phyllobacteriaceae</taxon>
        <taxon>Aerobium</taxon>
    </lineage>
</organism>
<proteinExistence type="predicted"/>
<dbReference type="SUPFAM" id="SSF48498">
    <property type="entry name" value="Tetracyclin repressor-like, C-terminal domain"/>
    <property type="match status" value="1"/>
</dbReference>
<accession>A0A1I3MBC5</accession>